<protein>
    <recommendedName>
        <fullName evidence="8">Glutamate--cysteine ligase</fullName>
        <ecNumber evidence="8">6.3.2.2</ecNumber>
    </recommendedName>
    <alternativeName>
        <fullName evidence="8">Gamma-ECS</fullName>
        <shortName evidence="8">GCS</shortName>
    </alternativeName>
    <alternativeName>
        <fullName evidence="8">Gamma-glutamylcysteine synthetase</fullName>
    </alternativeName>
</protein>
<dbReference type="Proteomes" id="UP000287823">
    <property type="component" value="Unassembled WGS sequence"/>
</dbReference>
<dbReference type="SUPFAM" id="SSF55931">
    <property type="entry name" value="Glutamine synthetase/guanido kinase"/>
    <property type="match status" value="1"/>
</dbReference>
<dbReference type="PANTHER" id="PTHR38761:SF1">
    <property type="entry name" value="GLUTAMATE--CYSTEINE LIGASE"/>
    <property type="match status" value="1"/>
</dbReference>
<keyword evidence="3 8" id="KW-0436">Ligase</keyword>
<evidence type="ECO:0000256" key="4">
    <source>
        <dbReference type="ARBA" id="ARBA00022684"/>
    </source>
</evidence>
<organism evidence="11 12">
    <name type="scientific">Aliidiomarina soli</name>
    <dbReference type="NCBI Taxonomy" id="1928574"/>
    <lineage>
        <taxon>Bacteria</taxon>
        <taxon>Pseudomonadati</taxon>
        <taxon>Pseudomonadota</taxon>
        <taxon>Gammaproteobacteria</taxon>
        <taxon>Alteromonadales</taxon>
        <taxon>Idiomarinaceae</taxon>
        <taxon>Aliidiomarina</taxon>
    </lineage>
</organism>
<dbReference type="Pfam" id="PF04262">
    <property type="entry name" value="Glu_cys_ligase"/>
    <property type="match status" value="1"/>
</dbReference>
<evidence type="ECO:0000256" key="8">
    <source>
        <dbReference type="HAMAP-Rule" id="MF_00578"/>
    </source>
</evidence>
<dbReference type="HAMAP" id="MF_00578">
    <property type="entry name" value="Glu_cys_ligase"/>
    <property type="match status" value="1"/>
</dbReference>
<feature type="domain" description="Glutamate--cysteine ligase" evidence="10">
    <location>
        <begin position="8"/>
        <end position="381"/>
    </location>
</feature>
<dbReference type="InterPro" id="IPR006334">
    <property type="entry name" value="Glut_cys_ligase"/>
</dbReference>
<gene>
    <name evidence="8" type="primary">gshA</name>
    <name evidence="11" type="ORF">CWE14_07580</name>
</gene>
<comment type="catalytic activity">
    <reaction evidence="7 8 9">
        <text>L-cysteine + L-glutamate + ATP = gamma-L-glutamyl-L-cysteine + ADP + phosphate + H(+)</text>
        <dbReference type="Rhea" id="RHEA:13285"/>
        <dbReference type="ChEBI" id="CHEBI:15378"/>
        <dbReference type="ChEBI" id="CHEBI:29985"/>
        <dbReference type="ChEBI" id="CHEBI:30616"/>
        <dbReference type="ChEBI" id="CHEBI:35235"/>
        <dbReference type="ChEBI" id="CHEBI:43474"/>
        <dbReference type="ChEBI" id="CHEBI:58173"/>
        <dbReference type="ChEBI" id="CHEBI:456216"/>
        <dbReference type="EC" id="6.3.2.2"/>
    </reaction>
</comment>
<dbReference type="AlphaFoldDB" id="A0A432WGZ1"/>
<keyword evidence="4 8" id="KW-0317">Glutathione biosynthesis</keyword>
<evidence type="ECO:0000313" key="12">
    <source>
        <dbReference type="Proteomes" id="UP000287823"/>
    </source>
</evidence>
<evidence type="ECO:0000256" key="2">
    <source>
        <dbReference type="ARBA" id="ARBA00008772"/>
    </source>
</evidence>
<dbReference type="GO" id="GO:0004357">
    <property type="term" value="F:glutamate-cysteine ligase activity"/>
    <property type="evidence" value="ECO:0007669"/>
    <property type="project" value="UniProtKB-UniRule"/>
</dbReference>
<accession>A0A432WGZ1</accession>
<comment type="pathway">
    <text evidence="1 8 9">Sulfur metabolism; glutathione biosynthesis; glutathione from L-cysteine and L-glutamate: step 1/2.</text>
</comment>
<dbReference type="Gene3D" id="3.30.590.20">
    <property type="match status" value="1"/>
</dbReference>
<dbReference type="GO" id="GO:0005524">
    <property type="term" value="F:ATP binding"/>
    <property type="evidence" value="ECO:0007669"/>
    <property type="project" value="UniProtKB-KW"/>
</dbReference>
<keyword evidence="5 8" id="KW-0547">Nucleotide-binding</keyword>
<dbReference type="NCBIfam" id="TIGR01434">
    <property type="entry name" value="glu_cys_ligase"/>
    <property type="match status" value="1"/>
</dbReference>
<comment type="caution">
    <text evidence="11">The sequence shown here is derived from an EMBL/GenBank/DDBJ whole genome shotgun (WGS) entry which is preliminary data.</text>
</comment>
<evidence type="ECO:0000259" key="10">
    <source>
        <dbReference type="Pfam" id="PF04262"/>
    </source>
</evidence>
<name>A0A432WGZ1_9GAMM</name>
<dbReference type="EMBL" id="PIPO01000003">
    <property type="protein sequence ID" value="RUO33082.1"/>
    <property type="molecule type" value="Genomic_DNA"/>
</dbReference>
<dbReference type="InterPro" id="IPR007370">
    <property type="entry name" value="Glu_cys_ligase"/>
</dbReference>
<keyword evidence="12" id="KW-1185">Reference proteome</keyword>
<evidence type="ECO:0000256" key="1">
    <source>
        <dbReference type="ARBA" id="ARBA00005006"/>
    </source>
</evidence>
<evidence type="ECO:0000256" key="6">
    <source>
        <dbReference type="ARBA" id="ARBA00022840"/>
    </source>
</evidence>
<evidence type="ECO:0000256" key="9">
    <source>
        <dbReference type="RuleBase" id="RU004391"/>
    </source>
</evidence>
<evidence type="ECO:0000256" key="7">
    <source>
        <dbReference type="ARBA" id="ARBA00048819"/>
    </source>
</evidence>
<evidence type="ECO:0000256" key="5">
    <source>
        <dbReference type="ARBA" id="ARBA00022741"/>
    </source>
</evidence>
<sequence length="530" mass="59895">MNLSARLDALRQRQQTATLAGINRGVERETLRITNSGQLAQTMHPQSLGATLTHPLITTDYAESLLEFITPVSRSVRETLTQLRDLHRFTYRHIGDELLWPLSMPCYVNEPKDIRIADFGSSHVGMMKSTYRQGLTHRYGAVMQTIAGVHYNFSVSDQLWDELAAQDGAQNCSDYRSERYFDLIRNFLKHAWVVPYFFGASPVVCSSFTRYSPGDVDLQSFGGGMSYRPYATALRMSDLGYTNKEQAALRISYDSAQQYIDGLRRAVSTPSERFAKIGVQDDQGEFRQLNSNILQIENEFYAPIRPKRTAHSGETPTQALERGGVEYIEIRALDTNPYTPVGITAEQMLFLDLLLMHCLLSDSPKMSWDDQQQAGKNLTKVVLDGRDPRLRLQQGEHQVLLKEQLKDLFKTLEPLAEVMDNANGGDAYRCVLGHLGPQIDNPERTLSGQLIADMRKAQQHGQGFAMQLAQHYREQLLQESLEYYSEDELKALATKSLTEQSTIESQQSGTFAAYLQAYFAAAEEKKERAC</sequence>
<dbReference type="EC" id="6.3.2.2" evidence="8"/>
<dbReference type="GO" id="GO:0005829">
    <property type="term" value="C:cytosol"/>
    <property type="evidence" value="ECO:0007669"/>
    <property type="project" value="TreeGrafter"/>
</dbReference>
<dbReference type="GO" id="GO:0046872">
    <property type="term" value="F:metal ion binding"/>
    <property type="evidence" value="ECO:0007669"/>
    <property type="project" value="TreeGrafter"/>
</dbReference>
<reference evidence="11 12" key="1">
    <citation type="journal article" date="2011" name="Front. Microbiol.">
        <title>Genomic signatures of strain selection and enhancement in Bacillus atrophaeus var. globigii, a historical biowarfare simulant.</title>
        <authorList>
            <person name="Gibbons H.S."/>
            <person name="Broomall S.M."/>
            <person name="McNew L.A."/>
            <person name="Daligault H."/>
            <person name="Chapman C."/>
            <person name="Bruce D."/>
            <person name="Karavis M."/>
            <person name="Krepps M."/>
            <person name="McGregor P.A."/>
            <person name="Hong C."/>
            <person name="Park K.H."/>
            <person name="Akmal A."/>
            <person name="Feldman A."/>
            <person name="Lin J.S."/>
            <person name="Chang W.E."/>
            <person name="Higgs B.W."/>
            <person name="Demirev P."/>
            <person name="Lindquist J."/>
            <person name="Liem A."/>
            <person name="Fochler E."/>
            <person name="Read T.D."/>
            <person name="Tapia R."/>
            <person name="Johnson S."/>
            <person name="Bishop-Lilly K.A."/>
            <person name="Detter C."/>
            <person name="Han C."/>
            <person name="Sozhamannan S."/>
            <person name="Rosenzweig C.N."/>
            <person name="Skowronski E.W."/>
        </authorList>
    </citation>
    <scope>NUCLEOTIDE SEQUENCE [LARGE SCALE GENOMIC DNA]</scope>
    <source>
        <strain evidence="11 12">Y4G10-17</strain>
    </source>
</reference>
<dbReference type="InterPro" id="IPR014746">
    <property type="entry name" value="Gln_synth/guanido_kin_cat_dom"/>
</dbReference>
<evidence type="ECO:0000313" key="11">
    <source>
        <dbReference type="EMBL" id="RUO33082.1"/>
    </source>
</evidence>
<dbReference type="UniPathway" id="UPA00142">
    <property type="reaction ID" value="UER00209"/>
</dbReference>
<dbReference type="PANTHER" id="PTHR38761">
    <property type="entry name" value="GLUTAMATE--CYSTEINE LIGASE"/>
    <property type="match status" value="1"/>
</dbReference>
<dbReference type="GO" id="GO:0006750">
    <property type="term" value="P:glutathione biosynthetic process"/>
    <property type="evidence" value="ECO:0007669"/>
    <property type="project" value="UniProtKB-UniRule"/>
</dbReference>
<keyword evidence="6 8" id="KW-0067">ATP-binding</keyword>
<comment type="similarity">
    <text evidence="2 8">Belongs to the glutamate--cysteine ligase type 1 family. Type 1 subfamily.</text>
</comment>
<proteinExistence type="inferred from homology"/>
<evidence type="ECO:0000256" key="3">
    <source>
        <dbReference type="ARBA" id="ARBA00022598"/>
    </source>
</evidence>
<dbReference type="RefSeq" id="WP_126798814.1">
    <property type="nucleotide sequence ID" value="NZ_PIPO01000003.1"/>
</dbReference>